<name>A0A1Y1IJB2_KLENI</name>
<dbReference type="OMA" id="IYTSPLC"/>
<dbReference type="InterPro" id="IPR014025">
    <property type="entry name" value="Glutaredoxin_subgr"/>
</dbReference>
<comment type="function">
    <text evidence="1">Has a glutathione-disulfide oxidoreductase activity in the presence of NADPH and glutathione reductase. Reduces low molecular weight disulfides and proteins.</text>
</comment>
<dbReference type="InterPro" id="IPR011899">
    <property type="entry name" value="Glutaredoxin_euk/vir"/>
</dbReference>
<dbReference type="GO" id="GO:0034599">
    <property type="term" value="P:cellular response to oxidative stress"/>
    <property type="evidence" value="ECO:0000318"/>
    <property type="project" value="GO_Central"/>
</dbReference>
<dbReference type="InterPro" id="IPR002109">
    <property type="entry name" value="Glutaredoxin"/>
</dbReference>
<keyword evidence="9" id="KW-1185">Reference proteome</keyword>
<dbReference type="Proteomes" id="UP000054558">
    <property type="component" value="Unassembled WGS sequence"/>
</dbReference>
<evidence type="ECO:0000256" key="2">
    <source>
        <dbReference type="ARBA" id="ARBA00007190"/>
    </source>
</evidence>
<evidence type="ECO:0000259" key="7">
    <source>
        <dbReference type="Pfam" id="PF00462"/>
    </source>
</evidence>
<dbReference type="PRINTS" id="PR00160">
    <property type="entry name" value="GLUTAREDOXIN"/>
</dbReference>
<proteinExistence type="inferred from homology"/>
<feature type="domain" description="Glutaredoxin" evidence="7">
    <location>
        <begin position="29"/>
        <end position="91"/>
    </location>
</feature>
<protein>
    <recommendedName>
        <fullName evidence="7">Glutaredoxin domain-containing protein</fullName>
    </recommendedName>
</protein>
<dbReference type="PANTHER" id="PTHR45694:SF14">
    <property type="entry name" value="GLUTAREDOXIN-C2"/>
    <property type="match status" value="1"/>
</dbReference>
<evidence type="ECO:0000256" key="4">
    <source>
        <dbReference type="ARBA" id="ARBA00022982"/>
    </source>
</evidence>
<evidence type="ECO:0000256" key="5">
    <source>
        <dbReference type="ARBA" id="ARBA00023157"/>
    </source>
</evidence>
<dbReference type="InterPro" id="IPR011767">
    <property type="entry name" value="GLR_AS"/>
</dbReference>
<dbReference type="PROSITE" id="PS00195">
    <property type="entry name" value="GLUTAREDOXIN_1"/>
    <property type="match status" value="1"/>
</dbReference>
<dbReference type="InterPro" id="IPR036249">
    <property type="entry name" value="Thioredoxin-like_sf"/>
</dbReference>
<dbReference type="STRING" id="105231.A0A1Y1IJB2"/>
<keyword evidence="5" id="KW-1015">Disulfide bond</keyword>
<reference evidence="8 9" key="1">
    <citation type="journal article" date="2014" name="Nat. Commun.">
        <title>Klebsormidium flaccidum genome reveals primary factors for plant terrestrial adaptation.</title>
        <authorList>
            <person name="Hori K."/>
            <person name="Maruyama F."/>
            <person name="Fujisawa T."/>
            <person name="Togashi T."/>
            <person name="Yamamoto N."/>
            <person name="Seo M."/>
            <person name="Sato S."/>
            <person name="Yamada T."/>
            <person name="Mori H."/>
            <person name="Tajima N."/>
            <person name="Moriyama T."/>
            <person name="Ikeuchi M."/>
            <person name="Watanabe M."/>
            <person name="Wada H."/>
            <person name="Kobayashi K."/>
            <person name="Saito M."/>
            <person name="Masuda T."/>
            <person name="Sasaki-Sekimoto Y."/>
            <person name="Mashiguchi K."/>
            <person name="Awai K."/>
            <person name="Shimojima M."/>
            <person name="Masuda S."/>
            <person name="Iwai M."/>
            <person name="Nobusawa T."/>
            <person name="Narise T."/>
            <person name="Kondo S."/>
            <person name="Saito H."/>
            <person name="Sato R."/>
            <person name="Murakawa M."/>
            <person name="Ihara Y."/>
            <person name="Oshima-Yamada Y."/>
            <person name="Ohtaka K."/>
            <person name="Satoh M."/>
            <person name="Sonobe K."/>
            <person name="Ishii M."/>
            <person name="Ohtani R."/>
            <person name="Kanamori-Sato M."/>
            <person name="Honoki R."/>
            <person name="Miyazaki D."/>
            <person name="Mochizuki H."/>
            <person name="Umetsu J."/>
            <person name="Higashi K."/>
            <person name="Shibata D."/>
            <person name="Kamiya Y."/>
            <person name="Sato N."/>
            <person name="Nakamura Y."/>
            <person name="Tabata S."/>
            <person name="Ida S."/>
            <person name="Kurokawa K."/>
            <person name="Ohta H."/>
        </authorList>
    </citation>
    <scope>NUCLEOTIDE SEQUENCE [LARGE SCALE GENOMIC DNA]</scope>
    <source>
        <strain evidence="8 9">NIES-2285</strain>
    </source>
</reference>
<dbReference type="EMBL" id="DF237635">
    <property type="protein sequence ID" value="GAQ90793.1"/>
    <property type="molecule type" value="Genomic_DNA"/>
</dbReference>
<dbReference type="GO" id="GO:0015038">
    <property type="term" value="F:glutathione disulfide oxidoreductase activity"/>
    <property type="evidence" value="ECO:0000318"/>
    <property type="project" value="GO_Central"/>
</dbReference>
<dbReference type="CDD" id="cd03419">
    <property type="entry name" value="GRX_GRXh_1_2_like"/>
    <property type="match status" value="1"/>
</dbReference>
<evidence type="ECO:0000256" key="1">
    <source>
        <dbReference type="ARBA" id="ARBA00002549"/>
    </source>
</evidence>
<accession>A0A1Y1IJB2</accession>
<dbReference type="OrthoDB" id="418495at2759"/>
<gene>
    <name evidence="8" type="ORF">KFL_006860010</name>
</gene>
<dbReference type="Pfam" id="PF00462">
    <property type="entry name" value="Glutaredoxin"/>
    <property type="match status" value="1"/>
</dbReference>
<dbReference type="AlphaFoldDB" id="A0A1Y1IJB2"/>
<keyword evidence="6" id="KW-0676">Redox-active center</keyword>
<dbReference type="FunFam" id="3.40.30.10:FF:000093">
    <property type="entry name" value="Glutaredoxin 2"/>
    <property type="match status" value="1"/>
</dbReference>
<dbReference type="Gene3D" id="3.40.30.10">
    <property type="entry name" value="Glutaredoxin"/>
    <property type="match status" value="1"/>
</dbReference>
<keyword evidence="3" id="KW-0813">Transport</keyword>
<keyword evidence="4" id="KW-0249">Electron transport</keyword>
<evidence type="ECO:0000256" key="3">
    <source>
        <dbReference type="ARBA" id="ARBA00022448"/>
    </source>
</evidence>
<evidence type="ECO:0000256" key="6">
    <source>
        <dbReference type="ARBA" id="ARBA00023284"/>
    </source>
</evidence>
<dbReference type="NCBIfam" id="TIGR02180">
    <property type="entry name" value="GRX_euk"/>
    <property type="match status" value="1"/>
</dbReference>
<dbReference type="PANTHER" id="PTHR45694">
    <property type="entry name" value="GLUTAREDOXIN 2"/>
    <property type="match status" value="1"/>
</dbReference>
<dbReference type="PROSITE" id="PS51354">
    <property type="entry name" value="GLUTAREDOXIN_2"/>
    <property type="match status" value="1"/>
</dbReference>
<evidence type="ECO:0000313" key="9">
    <source>
        <dbReference type="Proteomes" id="UP000054558"/>
    </source>
</evidence>
<organism evidence="8 9">
    <name type="scientific">Klebsormidium nitens</name>
    <name type="common">Green alga</name>
    <name type="synonym">Ulothrix nitens</name>
    <dbReference type="NCBI Taxonomy" id="105231"/>
    <lineage>
        <taxon>Eukaryota</taxon>
        <taxon>Viridiplantae</taxon>
        <taxon>Streptophyta</taxon>
        <taxon>Klebsormidiophyceae</taxon>
        <taxon>Klebsormidiales</taxon>
        <taxon>Klebsormidiaceae</taxon>
        <taxon>Klebsormidium</taxon>
    </lineage>
</organism>
<evidence type="ECO:0000313" key="8">
    <source>
        <dbReference type="EMBL" id="GAQ90793.1"/>
    </source>
</evidence>
<comment type="similarity">
    <text evidence="2">Belongs to the glutaredoxin family. CPYC subfamily.</text>
</comment>
<sequence>MGITASRSSGPRATMALSKAQAIVDANPVAIFSKTYCPYCTRVKKLFSQLGAKAKVVELDTEEDGDEIQNALAQMTGQRTVPNVFIGGKSIGGSDSTSALHSQGKLVPQLQAVKAL</sequence>
<dbReference type="SUPFAM" id="SSF52833">
    <property type="entry name" value="Thioredoxin-like"/>
    <property type="match status" value="1"/>
</dbReference>
<dbReference type="GO" id="GO:0005737">
    <property type="term" value="C:cytoplasm"/>
    <property type="evidence" value="ECO:0000318"/>
    <property type="project" value="GO_Central"/>
</dbReference>